<dbReference type="Proteomes" id="UP000076532">
    <property type="component" value="Unassembled WGS sequence"/>
</dbReference>
<evidence type="ECO:0000313" key="2">
    <source>
        <dbReference type="EMBL" id="KZP06278.1"/>
    </source>
</evidence>
<reference evidence="2 3" key="1">
    <citation type="journal article" date="2016" name="Mol. Biol. Evol.">
        <title>Comparative Genomics of Early-Diverging Mushroom-Forming Fungi Provides Insights into the Origins of Lignocellulose Decay Capabilities.</title>
        <authorList>
            <person name="Nagy L.G."/>
            <person name="Riley R."/>
            <person name="Tritt A."/>
            <person name="Adam C."/>
            <person name="Daum C."/>
            <person name="Floudas D."/>
            <person name="Sun H."/>
            <person name="Yadav J.S."/>
            <person name="Pangilinan J."/>
            <person name="Larsson K.H."/>
            <person name="Matsuura K."/>
            <person name="Barry K."/>
            <person name="Labutti K."/>
            <person name="Kuo R."/>
            <person name="Ohm R.A."/>
            <person name="Bhattacharya S.S."/>
            <person name="Shirouzu T."/>
            <person name="Yoshinaga Y."/>
            <person name="Martin F.M."/>
            <person name="Grigoriev I.V."/>
            <person name="Hibbett D.S."/>
        </authorList>
    </citation>
    <scope>NUCLEOTIDE SEQUENCE [LARGE SCALE GENOMIC DNA]</scope>
    <source>
        <strain evidence="2 3">CBS 109695</strain>
    </source>
</reference>
<name>A0A167WMR9_9AGAM</name>
<accession>A0A167WMR9</accession>
<keyword evidence="3" id="KW-1185">Reference proteome</keyword>
<feature type="compositionally biased region" description="Gly residues" evidence="1">
    <location>
        <begin position="289"/>
        <end position="299"/>
    </location>
</feature>
<sequence>MDPYTNCNEPYPYANYYPISSTLQPQNSHPANQYYDSYDSPVPANHTPFDPGPEDINVEAAVDTQIQAEFDTGLMDEYGNRLGPLHEVFCRLLDSDHEHGNACRGHTKTIYVHTREPHTRRQRTPSPALSAPASPPLALPAVNSGDVADIAAAALQQIIVFTRGLQNCANTEHCMQLKARHTQFLPPPVPSTSLISPHILLPPPSTTTYCPPMLCEPHQAALFTADIPAAQSISLLVPTPTPASVGLPEWPATAPPVWRRRESISVAAQPREEPPQMGTLDTRSRWTRPGGGPPGMGQL</sequence>
<evidence type="ECO:0000313" key="3">
    <source>
        <dbReference type="Proteomes" id="UP000076532"/>
    </source>
</evidence>
<feature type="region of interest" description="Disordered" evidence="1">
    <location>
        <begin position="24"/>
        <end position="55"/>
    </location>
</feature>
<dbReference type="AlphaFoldDB" id="A0A167WMR9"/>
<feature type="region of interest" description="Disordered" evidence="1">
    <location>
        <begin position="265"/>
        <end position="299"/>
    </location>
</feature>
<evidence type="ECO:0000256" key="1">
    <source>
        <dbReference type="SAM" id="MobiDB-lite"/>
    </source>
</evidence>
<gene>
    <name evidence="2" type="ORF">FIBSPDRAFT_966583</name>
</gene>
<proteinExistence type="predicted"/>
<organism evidence="2 3">
    <name type="scientific">Athelia psychrophila</name>
    <dbReference type="NCBI Taxonomy" id="1759441"/>
    <lineage>
        <taxon>Eukaryota</taxon>
        <taxon>Fungi</taxon>
        <taxon>Dikarya</taxon>
        <taxon>Basidiomycota</taxon>
        <taxon>Agaricomycotina</taxon>
        <taxon>Agaricomycetes</taxon>
        <taxon>Agaricomycetidae</taxon>
        <taxon>Atheliales</taxon>
        <taxon>Atheliaceae</taxon>
        <taxon>Athelia</taxon>
    </lineage>
</organism>
<feature type="compositionally biased region" description="Polar residues" evidence="1">
    <location>
        <begin position="24"/>
        <end position="35"/>
    </location>
</feature>
<protein>
    <submittedName>
        <fullName evidence="2">Uncharacterized protein</fullName>
    </submittedName>
</protein>
<dbReference type="EMBL" id="KV417795">
    <property type="protein sequence ID" value="KZP06278.1"/>
    <property type="molecule type" value="Genomic_DNA"/>
</dbReference>